<dbReference type="Gene3D" id="3.40.50.300">
    <property type="entry name" value="P-loop containing nucleotide triphosphate hydrolases"/>
    <property type="match status" value="2"/>
</dbReference>
<keyword evidence="1" id="KW-0233">DNA recombination</keyword>
<keyword evidence="1" id="KW-0378">Hydrolase</keyword>
<name>A0A2G5F078_AQUCA</name>
<dbReference type="OrthoDB" id="687790at2759"/>
<dbReference type="SUPFAM" id="SSF52540">
    <property type="entry name" value="P-loop containing nucleoside triphosphate hydrolases"/>
    <property type="match status" value="2"/>
</dbReference>
<gene>
    <name evidence="4" type="ORF">AQUCO_00300727v1</name>
</gene>
<dbReference type="PANTHER" id="PTHR10492">
    <property type="match status" value="1"/>
</dbReference>
<dbReference type="GO" id="GO:0016887">
    <property type="term" value="F:ATP hydrolysis activity"/>
    <property type="evidence" value="ECO:0007669"/>
    <property type="project" value="RHEA"/>
</dbReference>
<feature type="non-terminal residue" evidence="4">
    <location>
        <position position="490"/>
    </location>
</feature>
<dbReference type="InterPro" id="IPR027417">
    <property type="entry name" value="P-loop_NTPase"/>
</dbReference>
<dbReference type="CDD" id="cd18809">
    <property type="entry name" value="SF1_C_RecD"/>
    <property type="match status" value="1"/>
</dbReference>
<dbReference type="GO" id="GO:0000723">
    <property type="term" value="P:telomere maintenance"/>
    <property type="evidence" value="ECO:0007669"/>
    <property type="project" value="InterPro"/>
</dbReference>
<keyword evidence="1" id="KW-0234">DNA repair</keyword>
<keyword evidence="1" id="KW-0547">Nucleotide-binding</keyword>
<evidence type="ECO:0000313" key="4">
    <source>
        <dbReference type="EMBL" id="PIA61372.1"/>
    </source>
</evidence>
<keyword evidence="1" id="KW-0067">ATP-binding</keyword>
<proteinExistence type="inferred from homology"/>
<reference evidence="4 5" key="1">
    <citation type="submission" date="2017-09" db="EMBL/GenBank/DDBJ databases">
        <title>WGS assembly of Aquilegia coerulea Goldsmith.</title>
        <authorList>
            <person name="Hodges S."/>
            <person name="Kramer E."/>
            <person name="Nordborg M."/>
            <person name="Tomkins J."/>
            <person name="Borevitz J."/>
            <person name="Derieg N."/>
            <person name="Yan J."/>
            <person name="Mihaltcheva S."/>
            <person name="Hayes R.D."/>
            <person name="Rokhsar D."/>
        </authorList>
    </citation>
    <scope>NUCLEOTIDE SEQUENCE [LARGE SCALE GENOMIC DNA]</scope>
    <source>
        <strain evidence="5">cv. Goldsmith</strain>
    </source>
</reference>
<dbReference type="InParanoid" id="A0A2G5F078"/>
<keyword evidence="5" id="KW-1185">Reference proteome</keyword>
<protein>
    <recommendedName>
        <fullName evidence="1">ATP-dependent DNA helicase</fullName>
        <ecNumber evidence="1">5.6.2.3</ecNumber>
    </recommendedName>
</protein>
<dbReference type="GO" id="GO:0005524">
    <property type="term" value="F:ATP binding"/>
    <property type="evidence" value="ECO:0007669"/>
    <property type="project" value="UniProtKB-KW"/>
</dbReference>
<dbReference type="AlphaFoldDB" id="A0A2G5F078"/>
<organism evidence="4 5">
    <name type="scientific">Aquilegia coerulea</name>
    <name type="common">Rocky mountain columbine</name>
    <dbReference type="NCBI Taxonomy" id="218851"/>
    <lineage>
        <taxon>Eukaryota</taxon>
        <taxon>Viridiplantae</taxon>
        <taxon>Streptophyta</taxon>
        <taxon>Embryophyta</taxon>
        <taxon>Tracheophyta</taxon>
        <taxon>Spermatophyta</taxon>
        <taxon>Magnoliopsida</taxon>
        <taxon>Ranunculales</taxon>
        <taxon>Ranunculaceae</taxon>
        <taxon>Thalictroideae</taxon>
        <taxon>Aquilegia</taxon>
    </lineage>
</organism>
<comment type="cofactor">
    <cofactor evidence="1">
        <name>Mg(2+)</name>
        <dbReference type="ChEBI" id="CHEBI:18420"/>
    </cofactor>
</comment>
<evidence type="ECO:0000259" key="2">
    <source>
        <dbReference type="Pfam" id="PF05970"/>
    </source>
</evidence>
<dbReference type="PANTHER" id="PTHR10492:SF57">
    <property type="entry name" value="ATP-DEPENDENT DNA HELICASE"/>
    <property type="match status" value="1"/>
</dbReference>
<feature type="domain" description="DNA helicase Pif1-like DEAD-box helicase" evidence="2">
    <location>
        <begin position="39"/>
        <end position="257"/>
    </location>
</feature>
<dbReference type="InterPro" id="IPR049163">
    <property type="entry name" value="Pif1-like_2B_dom"/>
</dbReference>
<sequence length="490" mass="55047">MPLPGMSTHYHVNNRLVQEELDYDHSELEREFSELHGHLNEEQRFVFDKVVHAVDSKEGGLYFVYGSGGTGKTFLWKTIMSRLRSKGKIVLAVASSGIASLLLPGGRTAHSRFKIPLEVDDYSTCNISQKTDLAQLIQRADLVVWDEAPMNHRNIFEAVDKTFQDLMHDADGHIFGGKTILLGGDFRQTLPVVSKGSREDVVAASISRSYLWSKCQIFILKTNMRLRSNNLSPEMVKEIEDFSEWVLKLGEGRIPTRSVNEYDDSSWIKIPEDLLIENNGDPIQQIVETIYPDVSTRFAEPNYLKDRCILTPTNDCVDSVKQAVLSRIPTASRIYASADTVSPVSESSIEQDLNYSMEYLNNLEVSGVPNHLLELNVGIPVMLIRNINPSKGLCNGTRLVVTGLEPMLIRATIITGSRIRSKVTIHRAVASSAPTKWEFILQRRQFPLKVCFAMTINKSQGQTLQHVGIYLPRPVFSHGQLYVAVSRITT</sequence>
<dbReference type="GO" id="GO:0006310">
    <property type="term" value="P:DNA recombination"/>
    <property type="evidence" value="ECO:0007669"/>
    <property type="project" value="UniProtKB-KW"/>
</dbReference>
<dbReference type="EC" id="5.6.2.3" evidence="1"/>
<keyword evidence="1" id="KW-0347">Helicase</keyword>
<keyword evidence="1" id="KW-0227">DNA damage</keyword>
<evidence type="ECO:0000313" key="5">
    <source>
        <dbReference type="Proteomes" id="UP000230069"/>
    </source>
</evidence>
<dbReference type="Pfam" id="PF21530">
    <property type="entry name" value="Pif1_2B_dom"/>
    <property type="match status" value="1"/>
</dbReference>
<accession>A0A2G5F078</accession>
<dbReference type="GO" id="GO:0006281">
    <property type="term" value="P:DNA repair"/>
    <property type="evidence" value="ECO:0007669"/>
    <property type="project" value="UniProtKB-KW"/>
</dbReference>
<dbReference type="GO" id="GO:0043139">
    <property type="term" value="F:5'-3' DNA helicase activity"/>
    <property type="evidence" value="ECO:0007669"/>
    <property type="project" value="UniProtKB-EC"/>
</dbReference>
<dbReference type="Pfam" id="PF05970">
    <property type="entry name" value="PIF1"/>
    <property type="match status" value="1"/>
</dbReference>
<evidence type="ECO:0000256" key="1">
    <source>
        <dbReference type="RuleBase" id="RU363044"/>
    </source>
</evidence>
<comment type="catalytic activity">
    <reaction evidence="1">
        <text>ATP + H2O = ADP + phosphate + H(+)</text>
        <dbReference type="Rhea" id="RHEA:13065"/>
        <dbReference type="ChEBI" id="CHEBI:15377"/>
        <dbReference type="ChEBI" id="CHEBI:15378"/>
        <dbReference type="ChEBI" id="CHEBI:30616"/>
        <dbReference type="ChEBI" id="CHEBI:43474"/>
        <dbReference type="ChEBI" id="CHEBI:456216"/>
        <dbReference type="EC" id="5.6.2.3"/>
    </reaction>
</comment>
<dbReference type="InterPro" id="IPR010285">
    <property type="entry name" value="DNA_helicase_pif1-like_DEAD"/>
</dbReference>
<dbReference type="Proteomes" id="UP000230069">
    <property type="component" value="Unassembled WGS sequence"/>
</dbReference>
<evidence type="ECO:0000259" key="3">
    <source>
        <dbReference type="Pfam" id="PF21530"/>
    </source>
</evidence>
<dbReference type="EMBL" id="KZ305020">
    <property type="protein sequence ID" value="PIA61372.1"/>
    <property type="molecule type" value="Genomic_DNA"/>
</dbReference>
<feature type="domain" description="DNA helicase Pif1-like 2B" evidence="3">
    <location>
        <begin position="358"/>
        <end position="404"/>
    </location>
</feature>
<comment type="similarity">
    <text evidence="1">Belongs to the helicase family.</text>
</comment>